<dbReference type="PRINTS" id="PR00465">
    <property type="entry name" value="EP450IV"/>
</dbReference>
<dbReference type="AlphaFoldDB" id="A0AAD6UGG9"/>
<evidence type="ECO:0000256" key="1">
    <source>
        <dbReference type="ARBA" id="ARBA00001971"/>
    </source>
</evidence>
<keyword evidence="7" id="KW-1133">Transmembrane helix</keyword>
<evidence type="ECO:0000256" key="2">
    <source>
        <dbReference type="ARBA" id="ARBA00010617"/>
    </source>
</evidence>
<dbReference type="InterPro" id="IPR036396">
    <property type="entry name" value="Cyt_P450_sf"/>
</dbReference>
<comment type="similarity">
    <text evidence="2">Belongs to the cytochrome P450 family.</text>
</comment>
<comment type="cofactor">
    <cofactor evidence="1 6">
        <name>heme</name>
        <dbReference type="ChEBI" id="CHEBI:30413"/>
    </cofactor>
</comment>
<proteinExistence type="inferred from homology"/>
<keyword evidence="5 6" id="KW-0408">Iron</keyword>
<dbReference type="Gene3D" id="1.10.630.10">
    <property type="entry name" value="Cytochrome P450"/>
    <property type="match status" value="1"/>
</dbReference>
<evidence type="ECO:0000313" key="8">
    <source>
        <dbReference type="EMBL" id="KAJ7102568.1"/>
    </source>
</evidence>
<comment type="caution">
    <text evidence="8">The sequence shown here is derived from an EMBL/GenBank/DDBJ whole genome shotgun (WGS) entry which is preliminary data.</text>
</comment>
<keyword evidence="7" id="KW-0472">Membrane</keyword>
<feature type="transmembrane region" description="Helical" evidence="7">
    <location>
        <begin position="12"/>
        <end position="31"/>
    </location>
</feature>
<keyword evidence="4 6" id="KW-0479">Metal-binding</keyword>
<dbReference type="InterPro" id="IPR050529">
    <property type="entry name" value="CYP450_sterol_14alpha_dmase"/>
</dbReference>
<dbReference type="GO" id="GO:0020037">
    <property type="term" value="F:heme binding"/>
    <property type="evidence" value="ECO:0007669"/>
    <property type="project" value="InterPro"/>
</dbReference>
<dbReference type="Proteomes" id="UP001222325">
    <property type="component" value="Unassembled WGS sequence"/>
</dbReference>
<dbReference type="InterPro" id="IPR001128">
    <property type="entry name" value="Cyt_P450"/>
</dbReference>
<keyword evidence="3 6" id="KW-0349">Heme</keyword>
<dbReference type="GO" id="GO:0016705">
    <property type="term" value="F:oxidoreductase activity, acting on paired donors, with incorporation or reduction of molecular oxygen"/>
    <property type="evidence" value="ECO:0007669"/>
    <property type="project" value="InterPro"/>
</dbReference>
<feature type="binding site" description="axial binding residue" evidence="6">
    <location>
        <position position="404"/>
    </location>
    <ligand>
        <name>heme</name>
        <dbReference type="ChEBI" id="CHEBI:30413"/>
    </ligand>
    <ligandPart>
        <name>Fe</name>
        <dbReference type="ChEBI" id="CHEBI:18248"/>
    </ligandPart>
</feature>
<name>A0AAD6UGG9_9AGAR</name>
<evidence type="ECO:0000256" key="5">
    <source>
        <dbReference type="ARBA" id="ARBA00023004"/>
    </source>
</evidence>
<keyword evidence="7" id="KW-0812">Transmembrane</keyword>
<reference evidence="8" key="1">
    <citation type="submission" date="2023-03" db="EMBL/GenBank/DDBJ databases">
        <title>Massive genome expansion in bonnet fungi (Mycena s.s.) driven by repeated elements and novel gene families across ecological guilds.</title>
        <authorList>
            <consortium name="Lawrence Berkeley National Laboratory"/>
            <person name="Harder C.B."/>
            <person name="Miyauchi S."/>
            <person name="Viragh M."/>
            <person name="Kuo A."/>
            <person name="Thoen E."/>
            <person name="Andreopoulos B."/>
            <person name="Lu D."/>
            <person name="Skrede I."/>
            <person name="Drula E."/>
            <person name="Henrissat B."/>
            <person name="Morin E."/>
            <person name="Kohler A."/>
            <person name="Barry K."/>
            <person name="LaButti K."/>
            <person name="Morin E."/>
            <person name="Salamov A."/>
            <person name="Lipzen A."/>
            <person name="Mereny Z."/>
            <person name="Hegedus B."/>
            <person name="Baldrian P."/>
            <person name="Stursova M."/>
            <person name="Weitz H."/>
            <person name="Taylor A."/>
            <person name="Grigoriev I.V."/>
            <person name="Nagy L.G."/>
            <person name="Martin F."/>
            <person name="Kauserud H."/>
        </authorList>
    </citation>
    <scope>NUCLEOTIDE SEQUENCE</scope>
    <source>
        <strain evidence="8">CBHHK173m</strain>
    </source>
</reference>
<accession>A0AAD6UGG9</accession>
<gene>
    <name evidence="8" type="ORF">B0H15DRAFT_815221</name>
</gene>
<keyword evidence="9" id="KW-1185">Reference proteome</keyword>
<evidence type="ECO:0000256" key="3">
    <source>
        <dbReference type="ARBA" id="ARBA00022617"/>
    </source>
</evidence>
<evidence type="ECO:0000256" key="6">
    <source>
        <dbReference type="PIRSR" id="PIRSR602403-1"/>
    </source>
</evidence>
<dbReference type="SUPFAM" id="SSF48264">
    <property type="entry name" value="Cytochrome P450"/>
    <property type="match status" value="1"/>
</dbReference>
<protein>
    <submittedName>
        <fullName evidence="8">Cytochrome P450</fullName>
    </submittedName>
</protein>
<organism evidence="8 9">
    <name type="scientific">Mycena belliarum</name>
    <dbReference type="NCBI Taxonomy" id="1033014"/>
    <lineage>
        <taxon>Eukaryota</taxon>
        <taxon>Fungi</taxon>
        <taxon>Dikarya</taxon>
        <taxon>Basidiomycota</taxon>
        <taxon>Agaricomycotina</taxon>
        <taxon>Agaricomycetes</taxon>
        <taxon>Agaricomycetidae</taxon>
        <taxon>Agaricales</taxon>
        <taxon>Marasmiineae</taxon>
        <taxon>Mycenaceae</taxon>
        <taxon>Mycena</taxon>
    </lineage>
</organism>
<dbReference type="GO" id="GO:0008395">
    <property type="term" value="F:steroid hydroxylase activity"/>
    <property type="evidence" value="ECO:0007669"/>
    <property type="project" value="TreeGrafter"/>
</dbReference>
<evidence type="ECO:0000313" key="9">
    <source>
        <dbReference type="Proteomes" id="UP001222325"/>
    </source>
</evidence>
<evidence type="ECO:0000256" key="7">
    <source>
        <dbReference type="SAM" id="Phobius"/>
    </source>
</evidence>
<sequence>MQLADVFVYSQYLASSLIALPALAFGWHILISRRWYAGEPSLEAGWIPWLGVGLQMRKMEEFALKNYKKHGRTFAAYAAGQRFVFSEDLAVHKEVVTSKDFGLNQIMVTFQRRFLFVERASTAEEEHALARLLHSHLSGKPIAQMRGAFLENLIPLIESYRDRGEVDLIQLMRETIFTCTMRAIFGNKFPADKVHAAFEDWDHGLQNLMTGKKDKAAIEGLRVLEAVVDEYLRVHLHETASVIQVQFKKLEEIGTPWTLRVKFVALALTWAGLANVTPVGSWAVAFMYRDPELQAILRDEISMADASLEQGDIYEKGVPSAQLVAQEAIRLTMLGSIVRPASKNTVVEGSYGPVHIRRGDLVMCTSWSMHRQFENPEEFIWDRLRPVKGEELPYFAFGGGPRPCPGKSFAYSEIKMVTLAMLERYDVEPLGPFPQHIKTDRIGVGVAEPSHPWKVRLIPRF</sequence>
<dbReference type="Pfam" id="PF00067">
    <property type="entry name" value="p450"/>
    <property type="match status" value="1"/>
</dbReference>
<dbReference type="PANTHER" id="PTHR24304:SF2">
    <property type="entry name" value="24-HYDROXYCHOLESTEROL 7-ALPHA-HYDROXYLASE"/>
    <property type="match status" value="1"/>
</dbReference>
<evidence type="ECO:0000256" key="4">
    <source>
        <dbReference type="ARBA" id="ARBA00022723"/>
    </source>
</evidence>
<dbReference type="EMBL" id="JARJCN010000003">
    <property type="protein sequence ID" value="KAJ7102568.1"/>
    <property type="molecule type" value="Genomic_DNA"/>
</dbReference>
<dbReference type="GO" id="GO:0005506">
    <property type="term" value="F:iron ion binding"/>
    <property type="evidence" value="ECO:0007669"/>
    <property type="project" value="InterPro"/>
</dbReference>
<dbReference type="InterPro" id="IPR002403">
    <property type="entry name" value="Cyt_P450_E_grp-IV"/>
</dbReference>
<dbReference type="PANTHER" id="PTHR24304">
    <property type="entry name" value="CYTOCHROME P450 FAMILY 7"/>
    <property type="match status" value="1"/>
</dbReference>